<dbReference type="AlphaFoldDB" id="A0A411WJ87"/>
<dbReference type="KEGG" id="prag:EKN56_07370"/>
<name>A0A411WJ87_9GAMM</name>
<dbReference type="RefSeq" id="WP_130591184.1">
    <property type="nucleotide sequence ID" value="NZ_CP034752.1"/>
</dbReference>
<sequence length="155" mass="17820">MYPDGYAEKTDEKNLELTANYQLLNHPEVTFSFNESVVTREDYQSEANRDWIDLRLMIVGSHHSKDKKISLLGSPRYQDISLGGQKGVAVLSKYISYESEKPVYFYIARMISNDPEKSSLTFLARMDESKAKNTPLTVNEFELLVTNIVDSVERR</sequence>
<reference evidence="1 2" key="1">
    <citation type="submission" date="2019-03" db="EMBL/GenBank/DDBJ databases">
        <title>Pragia sp. nov. isolated from the gut tract of Carduelis flavirostris.</title>
        <authorList>
            <person name="Ge Y."/>
        </authorList>
    </citation>
    <scope>NUCLEOTIDE SEQUENCE [LARGE SCALE GENOMIC DNA]</scope>
    <source>
        <strain evidence="1 2">CF-458</strain>
    </source>
</reference>
<dbReference type="OrthoDB" id="6630929at2"/>
<keyword evidence="2" id="KW-1185">Reference proteome</keyword>
<evidence type="ECO:0000313" key="2">
    <source>
        <dbReference type="Proteomes" id="UP000293154"/>
    </source>
</evidence>
<dbReference type="Proteomes" id="UP000293154">
    <property type="component" value="Chromosome"/>
</dbReference>
<proteinExistence type="predicted"/>
<protein>
    <recommendedName>
        <fullName evidence="3">Tle cognate immunity protein 4 C-terminal domain-containing protein</fullName>
    </recommendedName>
</protein>
<evidence type="ECO:0000313" key="1">
    <source>
        <dbReference type="EMBL" id="QBH96236.1"/>
    </source>
</evidence>
<accession>A0A411WJ87</accession>
<evidence type="ECO:0008006" key="3">
    <source>
        <dbReference type="Google" id="ProtNLM"/>
    </source>
</evidence>
<organism evidence="1 2">
    <name type="scientific">Limnobaculum zhutongyuii</name>
    <dbReference type="NCBI Taxonomy" id="2498113"/>
    <lineage>
        <taxon>Bacteria</taxon>
        <taxon>Pseudomonadati</taxon>
        <taxon>Pseudomonadota</taxon>
        <taxon>Gammaproteobacteria</taxon>
        <taxon>Enterobacterales</taxon>
        <taxon>Budviciaceae</taxon>
        <taxon>Limnobaculum</taxon>
    </lineage>
</organism>
<gene>
    <name evidence="1" type="ORF">EKN56_07370</name>
</gene>
<dbReference type="EMBL" id="CP034752">
    <property type="protein sequence ID" value="QBH96236.1"/>
    <property type="molecule type" value="Genomic_DNA"/>
</dbReference>